<dbReference type="InParanoid" id="B7QID4"/>
<evidence type="ECO:0000256" key="1">
    <source>
        <dbReference type="SAM" id="SignalP"/>
    </source>
</evidence>
<evidence type="ECO:0008006" key="5">
    <source>
        <dbReference type="Google" id="ProtNLM"/>
    </source>
</evidence>
<feature type="signal peptide" evidence="1">
    <location>
        <begin position="1"/>
        <end position="17"/>
    </location>
</feature>
<evidence type="ECO:0000313" key="3">
    <source>
        <dbReference type="EnsemblMetazoa" id="ISCW014373-PA"/>
    </source>
</evidence>
<sequence>MLVAIFVTLIATGSVGGFLTDDTQGANLYIDWILLAAKTSTQSHLDPLLRENFQPINGNHRDVSVRFVRSKLKGLGAFRRKGDCNVTRSLESNTREIVCQLSTELRFNGVMNVTYQGVTKPEVAATALFYGVNGPVTMLLKGWKTLSVKFSPRYDGAQISLGESKDCGKNAAVCHEFYTQLIHLFEYATQKVFVKAILNGARRVPSHNQ</sequence>
<dbReference type="EMBL" id="ABJB011038761">
    <property type="status" value="NOT_ANNOTATED_CDS"/>
    <property type="molecule type" value="Genomic_DNA"/>
</dbReference>
<dbReference type="OrthoDB" id="6485902at2759"/>
<dbReference type="EnsemblMetazoa" id="ISCW014373-RA">
    <property type="protein sequence ID" value="ISCW014373-PA"/>
    <property type="gene ID" value="ISCW014373"/>
</dbReference>
<organism>
    <name type="scientific">Ixodes scapularis</name>
    <name type="common">Black-legged tick</name>
    <name type="synonym">Deer tick</name>
    <dbReference type="NCBI Taxonomy" id="6945"/>
    <lineage>
        <taxon>Eukaryota</taxon>
        <taxon>Metazoa</taxon>
        <taxon>Ecdysozoa</taxon>
        <taxon>Arthropoda</taxon>
        <taxon>Chelicerata</taxon>
        <taxon>Arachnida</taxon>
        <taxon>Acari</taxon>
        <taxon>Parasitiformes</taxon>
        <taxon>Ixodida</taxon>
        <taxon>Ixodoidea</taxon>
        <taxon>Ixodidae</taxon>
        <taxon>Ixodinae</taxon>
        <taxon>Ixodes</taxon>
    </lineage>
</organism>
<dbReference type="VEuPathDB" id="VectorBase:ISCW014373"/>
<evidence type="ECO:0000313" key="2">
    <source>
        <dbReference type="EMBL" id="EEC18606.1"/>
    </source>
</evidence>
<reference evidence="2 4" key="1">
    <citation type="submission" date="2008-03" db="EMBL/GenBank/DDBJ databases">
        <title>Annotation of Ixodes scapularis.</title>
        <authorList>
            <consortium name="Ixodes scapularis Genome Project Consortium"/>
            <person name="Caler E."/>
            <person name="Hannick L.I."/>
            <person name="Bidwell S."/>
            <person name="Joardar V."/>
            <person name="Thiagarajan M."/>
            <person name="Amedeo P."/>
            <person name="Galinsky K.J."/>
            <person name="Schobel S."/>
            <person name="Inman J."/>
            <person name="Hostetler J."/>
            <person name="Miller J."/>
            <person name="Hammond M."/>
            <person name="Megy K."/>
            <person name="Lawson D."/>
            <person name="Kodira C."/>
            <person name="Sutton G."/>
            <person name="Meyer J."/>
            <person name="Hill C.A."/>
            <person name="Birren B."/>
            <person name="Nene V."/>
            <person name="Collins F."/>
            <person name="Alarcon-Chaidez F."/>
            <person name="Wikel S."/>
            <person name="Strausberg R."/>
        </authorList>
    </citation>
    <scope>NUCLEOTIDE SEQUENCE [LARGE SCALE GENOMIC DNA]</scope>
    <source>
        <strain evidence="4">Wikel</strain>
        <strain evidence="2">Wikel colony</strain>
    </source>
</reference>
<dbReference type="VEuPathDB" id="VectorBase:ISCI014373"/>
<dbReference type="VEuPathDB" id="VectorBase:ISCP_008450"/>
<dbReference type="AlphaFoldDB" id="B7QID4"/>
<proteinExistence type="predicted"/>
<keyword evidence="4" id="KW-1185">Reference proteome</keyword>
<evidence type="ECO:0000313" key="4">
    <source>
        <dbReference type="Proteomes" id="UP000001555"/>
    </source>
</evidence>
<protein>
    <recommendedName>
        <fullName evidence="5">Secreted protein</fullName>
    </recommendedName>
</protein>
<feature type="chain" id="PRO_5014568352" description="Secreted protein" evidence="1">
    <location>
        <begin position="18"/>
        <end position="209"/>
    </location>
</feature>
<reference evidence="3" key="2">
    <citation type="submission" date="2020-05" db="UniProtKB">
        <authorList>
            <consortium name="EnsemblMetazoa"/>
        </authorList>
    </citation>
    <scope>IDENTIFICATION</scope>
    <source>
        <strain evidence="3">wikel</strain>
    </source>
</reference>
<name>B7QID4_IXOSC</name>
<accession>B7QID4</accession>
<dbReference type="EMBL" id="DS945600">
    <property type="protein sequence ID" value="EEC18606.1"/>
    <property type="molecule type" value="Genomic_DNA"/>
</dbReference>
<gene>
    <name evidence="2" type="ORF">IscW_ISCW014373</name>
</gene>
<dbReference type="HOGENOM" id="CLU_1316719_0_0_1"/>
<keyword evidence="1" id="KW-0732">Signal</keyword>
<dbReference type="PaxDb" id="6945-B7QID4"/>
<dbReference type="Proteomes" id="UP000001555">
    <property type="component" value="Unassembled WGS sequence"/>
</dbReference>